<feature type="compositionally biased region" description="Polar residues" evidence="1">
    <location>
        <begin position="370"/>
        <end position="379"/>
    </location>
</feature>
<dbReference type="RefSeq" id="XP_013347368.1">
    <property type="nucleotide sequence ID" value="XM_013491914.1"/>
</dbReference>
<organism evidence="3 4">
    <name type="scientific">Aureobasidium subglaciale (strain EXF-2481)</name>
    <name type="common">Aureobasidium pullulans var. subglaciale</name>
    <dbReference type="NCBI Taxonomy" id="1043005"/>
    <lineage>
        <taxon>Eukaryota</taxon>
        <taxon>Fungi</taxon>
        <taxon>Dikarya</taxon>
        <taxon>Ascomycota</taxon>
        <taxon>Pezizomycotina</taxon>
        <taxon>Dothideomycetes</taxon>
        <taxon>Dothideomycetidae</taxon>
        <taxon>Dothideales</taxon>
        <taxon>Saccotheciaceae</taxon>
        <taxon>Aureobasidium</taxon>
    </lineage>
</organism>
<reference evidence="3 4" key="1">
    <citation type="journal article" date="2014" name="BMC Genomics">
        <title>Genome sequencing of four Aureobasidium pullulans varieties: biotechnological potential, stress tolerance, and description of new species.</title>
        <authorList>
            <person name="Gostin Ar C."/>
            <person name="Ohm R.A."/>
            <person name="Kogej T."/>
            <person name="Sonjak S."/>
            <person name="Turk M."/>
            <person name="Zajc J."/>
            <person name="Zalar P."/>
            <person name="Grube M."/>
            <person name="Sun H."/>
            <person name="Han J."/>
            <person name="Sharma A."/>
            <person name="Chiniquy J."/>
            <person name="Ngan C.Y."/>
            <person name="Lipzen A."/>
            <person name="Barry K."/>
            <person name="Grigoriev I.V."/>
            <person name="Gunde-Cimerman N."/>
        </authorList>
    </citation>
    <scope>NUCLEOTIDE SEQUENCE [LARGE SCALE GENOMIC DNA]</scope>
    <source>
        <strain evidence="3 4">EXF-2481</strain>
    </source>
</reference>
<feature type="region of interest" description="Disordered" evidence="1">
    <location>
        <begin position="279"/>
        <end position="458"/>
    </location>
</feature>
<dbReference type="OrthoDB" id="5431149at2759"/>
<keyword evidence="2" id="KW-1133">Transmembrane helix</keyword>
<sequence length="458" mass="49964">MALLQRNPACILSCLAACFSTTALATFITLFAASVLVPTPIHSHATAAAVLDILAIAIIFIFVVFYTSTNRNLQPWKWTLAVVVLLPFTIAMIMSIYVLGWMYNNLPLIKTQSSSAHLASMVAAAFAMWVFSLISLGVYCGLFWRSRSSLPDSVLFTSDPLRSCIDIGEHKTQALSLNTLSPYSPNFDRPVSSFSDVSEQSISIKSSVRNSVQQFLRHGKESRSASKKSKETVRSDSTSERRPSDGFETWNVSPATNTNIMEPTSVLATLRATQAHRLETIPGSRPVSPAYPLDGPFPDACEQDEEADEVPESPAFPPFAPSLHRRPSNQQLNQDQSHIHPLFRSDSPIPSPTTSPGTIITSSPFAGQVVSPSDVTFGSRSRKGSALSSRPTSPNPSIIRSGSALSLSRPASSRSIRGLAAQQRPRVVMSPSLGDLRAERDRFIQKPRPTLHKRERSA</sequence>
<accession>A0A074YY95</accession>
<feature type="transmembrane region" description="Helical" evidence="2">
    <location>
        <begin position="41"/>
        <end position="66"/>
    </location>
</feature>
<feature type="compositionally biased region" description="Basic and acidic residues" evidence="1">
    <location>
        <begin position="218"/>
        <end position="245"/>
    </location>
</feature>
<dbReference type="HOGENOM" id="CLU_598486_0_0_1"/>
<dbReference type="Proteomes" id="UP000030641">
    <property type="component" value="Unassembled WGS sequence"/>
</dbReference>
<dbReference type="InParanoid" id="A0A074YY95"/>
<evidence type="ECO:0000256" key="2">
    <source>
        <dbReference type="SAM" id="Phobius"/>
    </source>
</evidence>
<keyword evidence="4" id="KW-1185">Reference proteome</keyword>
<evidence type="ECO:0000313" key="4">
    <source>
        <dbReference type="Proteomes" id="UP000030641"/>
    </source>
</evidence>
<dbReference type="AlphaFoldDB" id="A0A074YY95"/>
<dbReference type="EMBL" id="KL584751">
    <property type="protein sequence ID" value="KEQ99127.1"/>
    <property type="molecule type" value="Genomic_DNA"/>
</dbReference>
<feature type="compositionally biased region" description="Basic residues" evidence="1">
    <location>
        <begin position="449"/>
        <end position="458"/>
    </location>
</feature>
<keyword evidence="2" id="KW-0812">Transmembrane</keyword>
<dbReference type="STRING" id="1043005.A0A074YY95"/>
<proteinExistence type="predicted"/>
<feature type="transmembrane region" description="Helical" evidence="2">
    <location>
        <begin position="78"/>
        <end position="103"/>
    </location>
</feature>
<dbReference type="GeneID" id="25363227"/>
<feature type="region of interest" description="Disordered" evidence="1">
    <location>
        <begin position="215"/>
        <end position="258"/>
    </location>
</feature>
<dbReference type="OMA" id="QAIACPP"/>
<name>A0A074YY95_AURSE</name>
<feature type="transmembrane region" description="Helical" evidence="2">
    <location>
        <begin position="123"/>
        <end position="144"/>
    </location>
</feature>
<evidence type="ECO:0000256" key="1">
    <source>
        <dbReference type="SAM" id="MobiDB-lite"/>
    </source>
</evidence>
<feature type="compositionally biased region" description="Polar residues" evidence="1">
    <location>
        <begin position="386"/>
        <end position="398"/>
    </location>
</feature>
<feature type="compositionally biased region" description="Acidic residues" evidence="1">
    <location>
        <begin position="301"/>
        <end position="311"/>
    </location>
</feature>
<keyword evidence="2" id="KW-0472">Membrane</keyword>
<feature type="compositionally biased region" description="Low complexity" evidence="1">
    <location>
        <begin position="400"/>
        <end position="417"/>
    </location>
</feature>
<gene>
    <name evidence="3" type="ORF">AUEXF2481DRAFT_26353</name>
</gene>
<protein>
    <submittedName>
        <fullName evidence="3">Uncharacterized protein</fullName>
    </submittedName>
</protein>
<feature type="compositionally biased region" description="Low complexity" evidence="1">
    <location>
        <begin position="352"/>
        <end position="364"/>
    </location>
</feature>
<evidence type="ECO:0000313" key="3">
    <source>
        <dbReference type="EMBL" id="KEQ99127.1"/>
    </source>
</evidence>